<comment type="caution">
    <text evidence="2">The sequence shown here is derived from an EMBL/GenBank/DDBJ whole genome shotgun (WGS) entry which is preliminary data.</text>
</comment>
<keyword evidence="3" id="KW-1185">Reference proteome</keyword>
<evidence type="ECO:0000313" key="3">
    <source>
        <dbReference type="Proteomes" id="UP000310314"/>
    </source>
</evidence>
<gene>
    <name evidence="2" type="ORF">FEE95_21935</name>
</gene>
<feature type="transmembrane region" description="Helical" evidence="1">
    <location>
        <begin position="21"/>
        <end position="40"/>
    </location>
</feature>
<evidence type="ECO:0000256" key="1">
    <source>
        <dbReference type="SAM" id="Phobius"/>
    </source>
</evidence>
<evidence type="ECO:0000313" key="2">
    <source>
        <dbReference type="EMBL" id="TMM51392.1"/>
    </source>
</evidence>
<organism evidence="2 3">
    <name type="scientific">Maribacter algarum</name>
    <name type="common">ex Zhang et al. 2020</name>
    <dbReference type="NCBI Taxonomy" id="2578118"/>
    <lineage>
        <taxon>Bacteria</taxon>
        <taxon>Pseudomonadati</taxon>
        <taxon>Bacteroidota</taxon>
        <taxon>Flavobacteriia</taxon>
        <taxon>Flavobacteriales</taxon>
        <taxon>Flavobacteriaceae</taxon>
        <taxon>Maribacter</taxon>
    </lineage>
</organism>
<accession>A0A5S3PCL9</accession>
<reference evidence="2 3" key="1">
    <citation type="submission" date="2019-05" db="EMBL/GenBank/DDBJ databases">
        <authorList>
            <person name="Zhang J.-Y."/>
            <person name="Feg X."/>
            <person name="Du Z.-J."/>
        </authorList>
    </citation>
    <scope>NUCLEOTIDE SEQUENCE [LARGE SCALE GENOMIC DNA]</scope>
    <source>
        <strain evidence="2 3">RZ26</strain>
    </source>
</reference>
<proteinExistence type="predicted"/>
<sequence>MIKFFRKIRYDLIKKNKTGKYLKYAVGEIVLVMIGILLALQVSNWNQRHQNGKQETILLTQLLNEYSNNLIQLNSKIETRDDIMKSSLTILDYRGLIESQINVDSLNMHIARTLTRPTFDAELGVTNELTNSGKLYYLTNTELRNSITAFPSFLSELREEEMVSFNLIEERLFPFLIDNYQLGAVLSNNMTDHSFQSKIEMIDIKRKKMAENLFNTNSPFGLVNNPDMEDYMALTYTNTEYTNLQSLGVKSKIEDIINLIKKEIVKKE</sequence>
<keyword evidence="1" id="KW-1133">Transmembrane helix</keyword>
<name>A0A5S3PCL9_9FLAO</name>
<dbReference type="EMBL" id="VATY01000012">
    <property type="protein sequence ID" value="TMM51392.1"/>
    <property type="molecule type" value="Genomic_DNA"/>
</dbReference>
<protein>
    <submittedName>
        <fullName evidence="2">Uncharacterized protein</fullName>
    </submittedName>
</protein>
<keyword evidence="1" id="KW-0812">Transmembrane</keyword>
<dbReference type="RefSeq" id="WP_138660193.1">
    <property type="nucleotide sequence ID" value="NZ_VATY01000012.1"/>
</dbReference>
<keyword evidence="1" id="KW-0472">Membrane</keyword>
<dbReference type="OrthoDB" id="821805at2"/>
<dbReference type="Proteomes" id="UP000310314">
    <property type="component" value="Unassembled WGS sequence"/>
</dbReference>
<dbReference type="AlphaFoldDB" id="A0A5S3PCL9"/>
<dbReference type="InterPro" id="IPR045749">
    <property type="entry name" value="DUF6090"/>
</dbReference>
<dbReference type="Pfam" id="PF19578">
    <property type="entry name" value="DUF6090"/>
    <property type="match status" value="1"/>
</dbReference>